<feature type="region of interest" description="Disordered" evidence="1">
    <location>
        <begin position="448"/>
        <end position="469"/>
    </location>
</feature>
<feature type="region of interest" description="Disordered" evidence="1">
    <location>
        <begin position="102"/>
        <end position="130"/>
    </location>
</feature>
<accession>G0MF31</accession>
<dbReference type="HOGENOM" id="CLU_005623_0_0_1"/>
<feature type="region of interest" description="Disordered" evidence="1">
    <location>
        <begin position="380"/>
        <end position="424"/>
    </location>
</feature>
<feature type="compositionally biased region" description="Polar residues" evidence="1">
    <location>
        <begin position="325"/>
        <end position="338"/>
    </location>
</feature>
<protein>
    <recommendedName>
        <fullName evidence="2">Piwi domain-containing protein</fullName>
    </recommendedName>
</protein>
<dbReference type="Gene3D" id="3.40.50.2300">
    <property type="match status" value="1"/>
</dbReference>
<reference evidence="4" key="1">
    <citation type="submission" date="2011-07" db="EMBL/GenBank/DDBJ databases">
        <authorList>
            <consortium name="Caenorhabditis brenneri Sequencing and Analysis Consortium"/>
            <person name="Wilson R.K."/>
        </authorList>
    </citation>
    <scope>NUCLEOTIDE SEQUENCE [LARGE SCALE GENOMIC DNA]</scope>
    <source>
        <strain evidence="4">PB2801</strain>
    </source>
</reference>
<dbReference type="Proteomes" id="UP000008068">
    <property type="component" value="Unassembled WGS sequence"/>
</dbReference>
<dbReference type="InParanoid" id="G0MF31"/>
<dbReference type="Pfam" id="PF02171">
    <property type="entry name" value="Piwi"/>
    <property type="match status" value="1"/>
</dbReference>
<feature type="compositionally biased region" description="Low complexity" evidence="1">
    <location>
        <begin position="380"/>
        <end position="407"/>
    </location>
</feature>
<dbReference type="STRING" id="135651.G0MF31"/>
<dbReference type="eggNOG" id="KOG1041">
    <property type="taxonomic scope" value="Eukaryota"/>
</dbReference>
<dbReference type="InterPro" id="IPR036397">
    <property type="entry name" value="RNaseH_sf"/>
</dbReference>
<feature type="region of interest" description="Disordered" evidence="1">
    <location>
        <begin position="320"/>
        <end position="351"/>
    </location>
</feature>
<dbReference type="PANTHER" id="PTHR22891">
    <property type="entry name" value="EUKARYOTIC TRANSLATION INITIATION FACTOR 2C"/>
    <property type="match status" value="1"/>
</dbReference>
<organism evidence="4">
    <name type="scientific">Caenorhabditis brenneri</name>
    <name type="common">Nematode worm</name>
    <dbReference type="NCBI Taxonomy" id="135651"/>
    <lineage>
        <taxon>Eukaryota</taxon>
        <taxon>Metazoa</taxon>
        <taxon>Ecdysozoa</taxon>
        <taxon>Nematoda</taxon>
        <taxon>Chromadorea</taxon>
        <taxon>Rhabditida</taxon>
        <taxon>Rhabditina</taxon>
        <taxon>Rhabditomorpha</taxon>
        <taxon>Rhabditoidea</taxon>
        <taxon>Rhabditidae</taxon>
        <taxon>Peloderinae</taxon>
        <taxon>Caenorhabditis</taxon>
    </lineage>
</organism>
<keyword evidence="4" id="KW-1185">Reference proteome</keyword>
<evidence type="ECO:0000313" key="3">
    <source>
        <dbReference type="EMBL" id="EGT54416.1"/>
    </source>
</evidence>
<sequence length="1360" mass="152549">MPNPSVKPFIPKPLALQIIKPVPLEISRRIKTESFTTTTNSSFHLQSFPHHPIYLLLRLLLPSTSSSSSSAHFFVMSCPFCETFFLHSLLLCKAIISSSPSVSQRTKPRRPPCKREGRRGRRREHGRAEETEEEDVVEHFILKKLLRRRLLLLFWSTAKKKKNFLLPLGVIPCTLVVMSSIPDNEDFPALTSAISNAPAKVQGVWAQRKPDQMMKLSRQSSETKSNAWSNNVSTAETKLTMEVLGNSGDREGVVDKTFPPPNGSATNEPASQIEAPSPTSPISIDLKLSKLHLNDSPILQTTPKSLLSPEENMWSSLRNVDPNASKLSSAETENSESNCIPPPEDNHVSNEYVPVTIPGCSAWGNTDTSLSALQTSEVVSSSSSSSSSSGNTPIVSSSEFPGLPSSSTTEVAPQSPTSALDQTDFPSLCPSAPVIAPVWNRAPPTASTPVVLPAPSEPTPEIDFDKSSSRKTMKRLSMGTKVTLMTNCYLMTVKKTKVYYYDVKMKKQYTVNGQKRYDDLTASNKKDAKKKVDNKELNLRILQLLFRRLRLIDVPFAYDGCHNLHLLNPLENLIGRKQVVKQCLENEDLPEDMSQSLFNKTKDGRIYISLTLNEKVPFYQLDEIYNESLDEGVTPCRNVIQLILLQPAKNGDFFILPQNQIFEKSKFRTIEGEKFELSDLVKVGIKASVKVGEGENDEKGVPFICLDHCKSNFFLEGPLASAQQYLPVNFESQTSCRNLLKGLEVLSIYNNTKMKIVDFSSDSLEKKEFKETNSNENKSVWDDAARLAKKKKSEFNKNYKVAHLSFGSSKKSYYFPIENIRLAPYQKMSPHHRTPPTPSDPRERVQESQRIAEKAGILKSNNLTKKFGITVNNEPIEVTGWKLDIPQVLYAGPNNKPHRVFMDSESASWNPSGKFVASASVKKIHILYTESPKNKNLQGAVEAFKKDLITESASLWTKITDKQITIEKLDVDFRGNNFEGILTAKLDKLTSDTYVIYIDEKRDNPSHGVVKLVERKKGRMIQHVAIDEALKRMKSKSTPQFILMKMNVKLGGLNHRVLMNGNISHLWGEASNTLIISYDVCHSSGARTYTKGEPTEEPSVVGFGFNGLRLPEQVIGDFALQDSRQEQVDCEILMKKTQWMVNLYRENRKTFPANIVILRDGVSEGQYKMTQNQELNAILRGIHGAMRMRQMTLERPKFAYIIATKRHANRLFVKNMGECFELLNSITNTSPMTAVDTGIVRKGGDEVIFVSHHPLGGTAQPIMLNTLHNEIFESHDQLISFIGALCCTHQRSASIISLPETIFTADAYAKRGAELFETYSHCVRTRKEKLPMREGGKPDWARITEDLCYQTSPFATKCMV</sequence>
<evidence type="ECO:0000313" key="4">
    <source>
        <dbReference type="Proteomes" id="UP000008068"/>
    </source>
</evidence>
<dbReference type="SUPFAM" id="SSF53098">
    <property type="entry name" value="Ribonuclease H-like"/>
    <property type="match status" value="1"/>
</dbReference>
<feature type="region of interest" description="Disordered" evidence="1">
    <location>
        <begin position="248"/>
        <end position="281"/>
    </location>
</feature>
<dbReference type="EMBL" id="GL379792">
    <property type="protein sequence ID" value="EGT54416.1"/>
    <property type="molecule type" value="Genomic_DNA"/>
</dbReference>
<gene>
    <name evidence="3" type="ORF">CAEBREN_18229</name>
</gene>
<evidence type="ECO:0000256" key="1">
    <source>
        <dbReference type="SAM" id="MobiDB-lite"/>
    </source>
</evidence>
<feature type="compositionally biased region" description="Basic residues" evidence="1">
    <location>
        <begin position="106"/>
        <end position="125"/>
    </location>
</feature>
<evidence type="ECO:0000259" key="2">
    <source>
        <dbReference type="PROSITE" id="PS50822"/>
    </source>
</evidence>
<feature type="region of interest" description="Disordered" evidence="1">
    <location>
        <begin position="826"/>
        <end position="846"/>
    </location>
</feature>
<dbReference type="GO" id="GO:0003676">
    <property type="term" value="F:nucleic acid binding"/>
    <property type="evidence" value="ECO:0007669"/>
    <property type="project" value="InterPro"/>
</dbReference>
<dbReference type="Gene3D" id="3.30.420.10">
    <property type="entry name" value="Ribonuclease H-like superfamily/Ribonuclease H"/>
    <property type="match status" value="1"/>
</dbReference>
<name>G0MF31_CAEBE</name>
<feature type="domain" description="Piwi" evidence="2">
    <location>
        <begin position="993"/>
        <end position="1317"/>
    </location>
</feature>
<dbReference type="InterPro" id="IPR036085">
    <property type="entry name" value="PAZ_dom_sf"/>
</dbReference>
<dbReference type="OrthoDB" id="10252740at2759"/>
<feature type="compositionally biased region" description="Polar residues" evidence="1">
    <location>
        <begin position="408"/>
        <end position="424"/>
    </location>
</feature>
<dbReference type="SUPFAM" id="SSF101690">
    <property type="entry name" value="PAZ domain"/>
    <property type="match status" value="1"/>
</dbReference>
<dbReference type="InterPro" id="IPR003165">
    <property type="entry name" value="Piwi"/>
</dbReference>
<proteinExistence type="predicted"/>
<dbReference type="PROSITE" id="PS50822">
    <property type="entry name" value="PIWI"/>
    <property type="match status" value="1"/>
</dbReference>
<dbReference type="InterPro" id="IPR012337">
    <property type="entry name" value="RNaseH-like_sf"/>
</dbReference>
<dbReference type="SMART" id="SM00950">
    <property type="entry name" value="Piwi"/>
    <property type="match status" value="1"/>
</dbReference>